<accession>G2SWK8</accession>
<evidence type="ECO:0000313" key="2">
    <source>
        <dbReference type="Proteomes" id="UP000008178"/>
    </source>
</evidence>
<evidence type="ECO:0000313" key="1">
    <source>
        <dbReference type="EMBL" id="AEN96292.1"/>
    </source>
</evidence>
<proteinExistence type="predicted"/>
<gene>
    <name evidence="1" type="ordered locus">RHOM_05865</name>
</gene>
<dbReference type="EMBL" id="CP003040">
    <property type="protein sequence ID" value="AEN96292.1"/>
    <property type="molecule type" value="Genomic_DNA"/>
</dbReference>
<reference evidence="1 2" key="1">
    <citation type="journal article" date="2015" name="Genome Announc.">
        <title>Complete genome sequence of the human gut symbiont Roseburia hominis.</title>
        <authorList>
            <person name="Travis A.J."/>
            <person name="Kelly D."/>
            <person name="Flint H.J."/>
            <person name="Aminov R.I."/>
        </authorList>
    </citation>
    <scope>NUCLEOTIDE SEQUENCE [LARGE SCALE GENOMIC DNA]</scope>
    <source>
        <strain evidence="2">DSM 16839 / JCM 17582 / NCIMB 14029 / A2-183</strain>
    </source>
</reference>
<organism evidence="1 2">
    <name type="scientific">Roseburia hominis (strain DSM 16839 / JCM 17582 / NCIMB 14029 / A2-183)</name>
    <dbReference type="NCBI Taxonomy" id="585394"/>
    <lineage>
        <taxon>Bacteria</taxon>
        <taxon>Bacillati</taxon>
        <taxon>Bacillota</taxon>
        <taxon>Clostridia</taxon>
        <taxon>Lachnospirales</taxon>
        <taxon>Lachnospiraceae</taxon>
        <taxon>Roseburia</taxon>
    </lineage>
</organism>
<dbReference type="STRING" id="585394.RHOM_05865"/>
<dbReference type="Proteomes" id="UP000008178">
    <property type="component" value="Chromosome"/>
</dbReference>
<keyword evidence="2" id="KW-1185">Reference proteome</keyword>
<name>G2SWK8_ROSHA</name>
<sequence length="36" mass="4336">MKMSIDEGYKIYTLCEIDSQKEKTYSKRIEEISDFL</sequence>
<protein>
    <submittedName>
        <fullName evidence="1">Uncharacterized protein</fullName>
    </submittedName>
</protein>
<dbReference type="AlphaFoldDB" id="G2SWK8"/>
<dbReference type="HOGENOM" id="CLU_3358218_0_0_9"/>
<dbReference type="KEGG" id="rho:RHOM_05865"/>